<comment type="function">
    <text evidence="1 11">Transcription elongation factor implicated in the maintenance of proper chromatin structure in actively transcribed regions.</text>
</comment>
<keyword evidence="8 11" id="KW-0805">Transcription regulation</keyword>
<dbReference type="GO" id="GO:0008270">
    <property type="term" value="F:zinc ion binding"/>
    <property type="evidence" value="ECO:0007669"/>
    <property type="project" value="UniProtKB-KW"/>
</dbReference>
<protein>
    <recommendedName>
        <fullName evidence="4 11">Transcription elongation factor 1 homolog</fullName>
    </recommendedName>
</protein>
<evidence type="ECO:0000256" key="4">
    <source>
        <dbReference type="ARBA" id="ARBA00014973"/>
    </source>
</evidence>
<evidence type="ECO:0000256" key="10">
    <source>
        <dbReference type="ARBA" id="ARBA00023242"/>
    </source>
</evidence>
<dbReference type="GO" id="GO:0000993">
    <property type="term" value="F:RNA polymerase II complex binding"/>
    <property type="evidence" value="ECO:0007669"/>
    <property type="project" value="TreeGrafter"/>
</dbReference>
<organism evidence="12 13">
    <name type="scientific">Trichomalopsis sarcophagae</name>
    <dbReference type="NCBI Taxonomy" id="543379"/>
    <lineage>
        <taxon>Eukaryota</taxon>
        <taxon>Metazoa</taxon>
        <taxon>Ecdysozoa</taxon>
        <taxon>Arthropoda</taxon>
        <taxon>Hexapoda</taxon>
        <taxon>Insecta</taxon>
        <taxon>Pterygota</taxon>
        <taxon>Neoptera</taxon>
        <taxon>Endopterygota</taxon>
        <taxon>Hymenoptera</taxon>
        <taxon>Apocrita</taxon>
        <taxon>Proctotrupomorpha</taxon>
        <taxon>Chalcidoidea</taxon>
        <taxon>Pteromalidae</taxon>
        <taxon>Pteromalinae</taxon>
        <taxon>Trichomalopsis</taxon>
    </lineage>
</organism>
<dbReference type="InterPro" id="IPR007808">
    <property type="entry name" value="Elf1"/>
</dbReference>
<evidence type="ECO:0000256" key="2">
    <source>
        <dbReference type="ARBA" id="ARBA00004123"/>
    </source>
</evidence>
<proteinExistence type="inferred from homology"/>
<evidence type="ECO:0000256" key="8">
    <source>
        <dbReference type="ARBA" id="ARBA00023015"/>
    </source>
</evidence>
<evidence type="ECO:0000256" key="5">
    <source>
        <dbReference type="ARBA" id="ARBA00022723"/>
    </source>
</evidence>
<keyword evidence="7 11" id="KW-0862">Zinc</keyword>
<comment type="caution">
    <text evidence="12">The sequence shown here is derived from an EMBL/GenBank/DDBJ whole genome shotgun (WGS) entry which is preliminary data.</text>
</comment>
<dbReference type="Proteomes" id="UP000215335">
    <property type="component" value="Unassembled WGS sequence"/>
</dbReference>
<dbReference type="PANTHER" id="PTHR20934:SF0">
    <property type="entry name" value="TRANSCRIPTION ELONGATION FACTOR 1 HOMOLOG"/>
    <property type="match status" value="1"/>
</dbReference>
<keyword evidence="6 11" id="KW-0863">Zinc-finger</keyword>
<dbReference type="EMBL" id="NNAY01000290">
    <property type="protein sequence ID" value="OXU29436.1"/>
    <property type="molecule type" value="Genomic_DNA"/>
</dbReference>
<evidence type="ECO:0000256" key="11">
    <source>
        <dbReference type="RuleBase" id="RU364033"/>
    </source>
</evidence>
<dbReference type="GO" id="GO:0006368">
    <property type="term" value="P:transcription elongation by RNA polymerase II"/>
    <property type="evidence" value="ECO:0007669"/>
    <property type="project" value="TreeGrafter"/>
</dbReference>
<dbReference type="InterPro" id="IPR038567">
    <property type="entry name" value="T_Elf1_sf"/>
</dbReference>
<evidence type="ECO:0000313" key="12">
    <source>
        <dbReference type="EMBL" id="OXU29436.1"/>
    </source>
</evidence>
<dbReference type="Pfam" id="PF05129">
    <property type="entry name" value="Zn_ribbon_Elf1"/>
    <property type="match status" value="1"/>
</dbReference>
<dbReference type="GO" id="GO:0008023">
    <property type="term" value="C:transcription elongation factor complex"/>
    <property type="evidence" value="ECO:0007669"/>
    <property type="project" value="TreeGrafter"/>
</dbReference>
<keyword evidence="10 11" id="KW-0539">Nucleus</keyword>
<accession>A0A232FF94</accession>
<dbReference type="PANTHER" id="PTHR20934">
    <property type="entry name" value="TRANSCRIPTION ELONGATION FACTOR 1 HOMOLOG"/>
    <property type="match status" value="1"/>
</dbReference>
<comment type="similarity">
    <text evidence="3 11">Belongs to the ELOF1 family.</text>
</comment>
<dbReference type="STRING" id="543379.A0A232FF94"/>
<keyword evidence="5 11" id="KW-0479">Metal-binding</keyword>
<comment type="subcellular location">
    <subcellularLocation>
        <location evidence="2 11">Nucleus</location>
    </subcellularLocation>
</comment>
<gene>
    <name evidence="12" type="ORF">TSAR_016234</name>
</gene>
<evidence type="ECO:0000313" key="13">
    <source>
        <dbReference type="Proteomes" id="UP000215335"/>
    </source>
</evidence>
<evidence type="ECO:0000256" key="9">
    <source>
        <dbReference type="ARBA" id="ARBA00023163"/>
    </source>
</evidence>
<keyword evidence="9 11" id="KW-0804">Transcription</keyword>
<dbReference type="FunFam" id="2.20.25.190:FF:000001">
    <property type="entry name" value="Transcription elongation factor 1 homolog"/>
    <property type="match status" value="1"/>
</dbReference>
<sequence length="83" mass="9518">MGRRKSNRKPPPKRKAIVPLDILFDCPFCNHEKSCEVLMDKGRKTARITCRICSEDYQTSINALSEPLDVYNDWIDACEASNN</sequence>
<evidence type="ECO:0000256" key="6">
    <source>
        <dbReference type="ARBA" id="ARBA00022771"/>
    </source>
</evidence>
<dbReference type="OrthoDB" id="445983at2759"/>
<evidence type="ECO:0000256" key="1">
    <source>
        <dbReference type="ARBA" id="ARBA00003357"/>
    </source>
</evidence>
<dbReference type="Gene3D" id="2.20.25.190">
    <property type="match status" value="1"/>
</dbReference>
<dbReference type="AlphaFoldDB" id="A0A232FF94"/>
<evidence type="ECO:0000256" key="7">
    <source>
        <dbReference type="ARBA" id="ARBA00022833"/>
    </source>
</evidence>
<reference evidence="12 13" key="1">
    <citation type="journal article" date="2017" name="Curr. Biol.">
        <title>The Evolution of Venom by Co-option of Single-Copy Genes.</title>
        <authorList>
            <person name="Martinson E.O."/>
            <person name="Mrinalini"/>
            <person name="Kelkar Y.D."/>
            <person name="Chang C.H."/>
            <person name="Werren J.H."/>
        </authorList>
    </citation>
    <scope>NUCLEOTIDE SEQUENCE [LARGE SCALE GENOMIC DNA]</scope>
    <source>
        <strain evidence="12 13">Alberta</strain>
        <tissue evidence="12">Whole body</tissue>
    </source>
</reference>
<keyword evidence="13" id="KW-1185">Reference proteome</keyword>
<name>A0A232FF94_9HYME</name>
<dbReference type="SUPFAM" id="SSF57783">
    <property type="entry name" value="Zinc beta-ribbon"/>
    <property type="match status" value="1"/>
</dbReference>
<evidence type="ECO:0000256" key="3">
    <source>
        <dbReference type="ARBA" id="ARBA00009730"/>
    </source>
</evidence>